<evidence type="ECO:0000256" key="10">
    <source>
        <dbReference type="ARBA" id="ARBA00023167"/>
    </source>
</evidence>
<comment type="caution">
    <text evidence="16">The sequence shown here is derived from an EMBL/GenBank/DDBJ whole genome shotgun (WGS) entry which is preliminary data.</text>
</comment>
<organism evidence="16 17">
    <name type="scientific">Dolosigranulum pigrum</name>
    <dbReference type="NCBI Taxonomy" id="29394"/>
    <lineage>
        <taxon>Bacteria</taxon>
        <taxon>Bacillati</taxon>
        <taxon>Bacillota</taxon>
        <taxon>Bacilli</taxon>
        <taxon>Lactobacillales</taxon>
        <taxon>Carnobacteriaceae</taxon>
        <taxon>Dolosigranulum</taxon>
    </lineage>
</organism>
<evidence type="ECO:0000259" key="15">
    <source>
        <dbReference type="Pfam" id="PF03447"/>
    </source>
</evidence>
<keyword evidence="7" id="KW-0791">Threonine biosynthesis</keyword>
<dbReference type="InterPro" id="IPR036291">
    <property type="entry name" value="NAD(P)-bd_dom_sf"/>
</dbReference>
<dbReference type="NCBIfam" id="NF004976">
    <property type="entry name" value="PRK06349.1"/>
    <property type="match status" value="1"/>
</dbReference>
<sequence length="329" mass="35456">MNRVKKIRLVLFGFGTVGQAVYELLTTERSRILGVVNQSADQLQDKVDYDIVSIVVRDVEKYQAEFSYISHLFTTEWPSEADYDLAIELVSSAAGGDIIAQALESGKDVVSANKLALYQSAGQLEALANEHGRILRYEGAVAGAIPILQIISPLGSGEIQLMRGILNGSTNYILTRLFEDSELSVEDAIAEASKKGYLEVDPTLDVGGFDALYKLGILIYMATGQYPAESDIERIGIDTLTDEAIAEAKGANKTYKLVAEADFKTGRYRVTPQLLASTDPLYGVDGSLNAVTLTHQYAGELTLQGPGAGGLETASAVISDLIYIMREGA</sequence>
<comment type="pathway">
    <text evidence="2">Amino-acid biosynthesis; L-methionine biosynthesis via de novo pathway; L-homoserine from L-aspartate: step 3/3.</text>
</comment>
<comment type="pathway">
    <text evidence="1">Amino-acid biosynthesis; L-threonine biosynthesis; L-threonine from L-aspartate: step 3/5.</text>
</comment>
<evidence type="ECO:0000256" key="3">
    <source>
        <dbReference type="ARBA" id="ARBA00006753"/>
    </source>
</evidence>
<dbReference type="AlphaFoldDB" id="A0A328KJF4"/>
<evidence type="ECO:0000256" key="8">
    <source>
        <dbReference type="ARBA" id="ARBA00023002"/>
    </source>
</evidence>
<dbReference type="InterPro" id="IPR005106">
    <property type="entry name" value="Asp/hSer_DH_NAD-bd"/>
</dbReference>
<name>A0A328KJF4_9LACT</name>
<dbReference type="Proteomes" id="UP000249099">
    <property type="component" value="Unassembled WGS sequence"/>
</dbReference>
<dbReference type="PANTHER" id="PTHR43331:SF1">
    <property type="entry name" value="HOMOSERINE DEHYDROGENASE"/>
    <property type="match status" value="1"/>
</dbReference>
<gene>
    <name evidence="16" type="ORF">B8A44_06560</name>
</gene>
<dbReference type="InterPro" id="IPR022697">
    <property type="entry name" value="HDH_short"/>
</dbReference>
<feature type="binding site" evidence="13">
    <location>
        <begin position="13"/>
        <end position="18"/>
    </location>
    <ligand>
        <name>NADP(+)</name>
        <dbReference type="ChEBI" id="CHEBI:58349"/>
    </ligand>
</feature>
<dbReference type="InterPro" id="IPR001342">
    <property type="entry name" value="HDH_cat"/>
</dbReference>
<accession>A0A328KJF4</accession>
<keyword evidence="6" id="KW-0028">Amino-acid biosynthesis</keyword>
<comment type="catalytic activity">
    <reaction evidence="11">
        <text>L-homoserine + NADP(+) = L-aspartate 4-semialdehyde + NADPH + H(+)</text>
        <dbReference type="Rhea" id="RHEA:15761"/>
        <dbReference type="ChEBI" id="CHEBI:15378"/>
        <dbReference type="ChEBI" id="CHEBI:57476"/>
        <dbReference type="ChEBI" id="CHEBI:57783"/>
        <dbReference type="ChEBI" id="CHEBI:58349"/>
        <dbReference type="ChEBI" id="CHEBI:537519"/>
        <dbReference type="EC" id="1.1.1.3"/>
    </reaction>
    <physiologicalReaction direction="right-to-left" evidence="11">
        <dbReference type="Rhea" id="RHEA:15763"/>
    </physiologicalReaction>
</comment>
<evidence type="ECO:0000313" key="17">
    <source>
        <dbReference type="Proteomes" id="UP000249099"/>
    </source>
</evidence>
<dbReference type="FunFam" id="3.30.360.10:FF:000005">
    <property type="entry name" value="Homoserine dehydrogenase"/>
    <property type="match status" value="1"/>
</dbReference>
<feature type="domain" description="Homoserine dehydrogenase catalytic" evidence="14">
    <location>
        <begin position="154"/>
        <end position="322"/>
    </location>
</feature>
<dbReference type="GO" id="GO:0050661">
    <property type="term" value="F:NADP binding"/>
    <property type="evidence" value="ECO:0007669"/>
    <property type="project" value="InterPro"/>
</dbReference>
<feature type="active site" description="Proton donor" evidence="12">
    <location>
        <position position="214"/>
    </location>
</feature>
<dbReference type="EC" id="1.1.1.3" evidence="4"/>
<protein>
    <recommendedName>
        <fullName evidence="5">Homoserine dehydrogenase</fullName>
        <ecNumber evidence="4">1.1.1.3</ecNumber>
    </recommendedName>
</protein>
<dbReference type="SUPFAM" id="SSF55347">
    <property type="entry name" value="Glyceraldehyde-3-phosphate dehydrogenase-like, C-terminal domain"/>
    <property type="match status" value="1"/>
</dbReference>
<dbReference type="Gene3D" id="3.40.50.720">
    <property type="entry name" value="NAD(P)-binding Rossmann-like Domain"/>
    <property type="match status" value="1"/>
</dbReference>
<feature type="domain" description="Aspartate/homoserine dehydrogenase NAD-binding" evidence="15">
    <location>
        <begin position="13"/>
        <end position="138"/>
    </location>
</feature>
<dbReference type="Pfam" id="PF03447">
    <property type="entry name" value="NAD_binding_3"/>
    <property type="match status" value="1"/>
</dbReference>
<evidence type="ECO:0000256" key="5">
    <source>
        <dbReference type="ARBA" id="ARBA00013376"/>
    </source>
</evidence>
<evidence type="ECO:0000256" key="12">
    <source>
        <dbReference type="PIRSR" id="PIRSR036497-1"/>
    </source>
</evidence>
<evidence type="ECO:0000256" key="4">
    <source>
        <dbReference type="ARBA" id="ARBA00013213"/>
    </source>
</evidence>
<evidence type="ECO:0000313" key="16">
    <source>
        <dbReference type="EMBL" id="RAN62906.1"/>
    </source>
</evidence>
<proteinExistence type="inferred from homology"/>
<dbReference type="EMBL" id="NAQV01000019">
    <property type="protein sequence ID" value="RAN62906.1"/>
    <property type="molecule type" value="Genomic_DNA"/>
</dbReference>
<keyword evidence="13" id="KW-0521">NADP</keyword>
<dbReference type="PANTHER" id="PTHR43331">
    <property type="entry name" value="HOMOSERINE DEHYDROGENASE"/>
    <property type="match status" value="1"/>
</dbReference>
<comment type="similarity">
    <text evidence="3">Belongs to the homoserine dehydrogenase family.</text>
</comment>
<feature type="binding site" evidence="13">
    <location>
        <position position="114"/>
    </location>
    <ligand>
        <name>NADPH</name>
        <dbReference type="ChEBI" id="CHEBI:57783"/>
    </ligand>
</feature>
<dbReference type="GO" id="GO:0009086">
    <property type="term" value="P:methionine biosynthetic process"/>
    <property type="evidence" value="ECO:0007669"/>
    <property type="project" value="UniProtKB-KW"/>
</dbReference>
<reference evidence="16 17" key="1">
    <citation type="submission" date="2017-03" db="EMBL/GenBank/DDBJ databases">
        <title>wgs assembly of Dolosigranulum pigrum KPL CDC strains.</title>
        <authorList>
            <person name="Brugger S.D."/>
            <person name="Pettigrew M."/>
            <person name="Kong Y."/>
            <person name="Lemon K.P."/>
        </authorList>
    </citation>
    <scope>NUCLEOTIDE SEQUENCE [LARGE SCALE GENOMIC DNA]</scope>
    <source>
        <strain evidence="16 17">KPL1931_CDC4294-98</strain>
    </source>
</reference>
<dbReference type="SUPFAM" id="SSF51735">
    <property type="entry name" value="NAD(P)-binding Rossmann-fold domains"/>
    <property type="match status" value="1"/>
</dbReference>
<evidence type="ECO:0000256" key="13">
    <source>
        <dbReference type="PIRSR" id="PIRSR036497-2"/>
    </source>
</evidence>
<dbReference type="UniPathway" id="UPA00051">
    <property type="reaction ID" value="UER00465"/>
</dbReference>
<evidence type="ECO:0000256" key="6">
    <source>
        <dbReference type="ARBA" id="ARBA00022605"/>
    </source>
</evidence>
<evidence type="ECO:0000259" key="14">
    <source>
        <dbReference type="Pfam" id="PF00742"/>
    </source>
</evidence>
<keyword evidence="8" id="KW-0560">Oxidoreductase</keyword>
<dbReference type="GO" id="GO:0009088">
    <property type="term" value="P:threonine biosynthetic process"/>
    <property type="evidence" value="ECO:0007669"/>
    <property type="project" value="UniProtKB-UniPathway"/>
</dbReference>
<evidence type="ECO:0000256" key="7">
    <source>
        <dbReference type="ARBA" id="ARBA00022697"/>
    </source>
</evidence>
<evidence type="ECO:0000256" key="11">
    <source>
        <dbReference type="ARBA" id="ARBA00048841"/>
    </source>
</evidence>
<dbReference type="GO" id="GO:0004412">
    <property type="term" value="F:homoserine dehydrogenase activity"/>
    <property type="evidence" value="ECO:0007669"/>
    <property type="project" value="UniProtKB-EC"/>
</dbReference>
<evidence type="ECO:0000256" key="9">
    <source>
        <dbReference type="ARBA" id="ARBA00023053"/>
    </source>
</evidence>
<dbReference type="UniPathway" id="UPA00050">
    <property type="reaction ID" value="UER00063"/>
</dbReference>
<dbReference type="PIRSF" id="PIRSF036497">
    <property type="entry name" value="HDH_short"/>
    <property type="match status" value="1"/>
</dbReference>
<dbReference type="Gene3D" id="3.30.360.10">
    <property type="entry name" value="Dihydrodipicolinate Reductase, domain 2"/>
    <property type="match status" value="1"/>
</dbReference>
<dbReference type="Pfam" id="PF00742">
    <property type="entry name" value="Homoserine_dh"/>
    <property type="match status" value="1"/>
</dbReference>
<feature type="binding site" evidence="13">
    <location>
        <position position="199"/>
    </location>
    <ligand>
        <name>L-homoserine</name>
        <dbReference type="ChEBI" id="CHEBI:57476"/>
    </ligand>
</feature>
<keyword evidence="9" id="KW-0915">Sodium</keyword>
<evidence type="ECO:0000256" key="1">
    <source>
        <dbReference type="ARBA" id="ARBA00005056"/>
    </source>
</evidence>
<keyword evidence="10" id="KW-0486">Methionine biosynthesis</keyword>
<evidence type="ECO:0000256" key="2">
    <source>
        <dbReference type="ARBA" id="ARBA00005062"/>
    </source>
</evidence>